<sequence>MPQDALQAFRTTLTSDPDSHIQVLFVGEKSLFSSTPEDTSSTEKWNGQSLAETREKISDLITQHLTGLRAENIQVILGQISVITDLDENNQPLPLRTEVTVDYLAPLRTSAGNIHVDPLLPQSPHRIPPTTGLPGGQAEHSDAIKLIQLIERQTLPPPSPEVRIQPPAVTSADKTLLLTMAAVQKKIHLQALARHVTAVIEQMTQQLNNNVEKIRYRFKKFVTTTESETELLFVQVRPTAQQNQQPAPLEKRLTSDNAVFVTMRDKMTALEPEIAHVDGVSTLNVAFLAMHLLARQHDDETSAWRKFVTIANLTQILHGIGQDMGRLANTIKIVNGAGAKAEGILGKLMGGAAYTHAGSVVNVAVDIINLIDAIEALKQMPASPQKDFATTRVVLASTQLAVDSTLTVLGTAASFSPAIANGMAIAAPLSVPFVGVMIGANALVTAVASNNAHYQVELDQIIAPFRHILSKTTLQPREILQPDLEHPQLMYFEPYVPIKKIVINGENVSVQVADIRVPQFEDKALGKHTSDYHRALSAYSAFGFDVTTPCEQAVRLQPSSILALPAALNGHYQFIHDTGAYGRLDGKAIFNQFHQYHDALFPFTIEGVNAPNNVRFHPHPTRQVIALDAGVRYITFQTIQQVNRIPGQHHDGLSAGQLPTPLTDAAHAHYLTYQFEGAGGTTFIDLPDDARQIIIAPSSDRLKRLSESWVLDITPDMAISNREARIALQQAHIERLALHHSGEEWALTLANSTVKITQPTLENIRLQLRPIELPGVTFNLTLLGNRPATPQFHLSLAVESIATLSDDNLSNIKSIMQRYFSDSRRFSFNPPLRLDIQLERGHVATGLLDLTSGRWQAIHNDGSTTAHPHLYTSEGQRVALLARPNARITGVAHIEYDHAQQQFYVAGIAKPRDHLNNTLSYHYYPHLPEKARYQKIEIAHLDEENSEENGWQVRSLEPLLDEIHAQSPQEVIPIHLPTTGLRAEYAWDGERKFFKKMAWEQDEHQFIAECHDSETLPILTVIALPSATPAPLTVSKLGADFLSKYQNALSALTLVVQDNTPKVDLLDFPLIPLKVFAHLDTKIVGAREGTTLFLHSRAVPNITFKLTAQQHVPGESALKWGVSLYAENQQALQGESRAKIVHILQNHKNNSLSWDIGLSIPLSIGDSQGGQTDGMFDVAAPLISKATASKAKGINKTPDDTAHLGQAISAFHEGNDERLSQNRHDSVLAFYAGAAGNLATLA</sequence>
<dbReference type="Proteomes" id="UP000504714">
    <property type="component" value="Unassembled WGS sequence"/>
</dbReference>
<dbReference type="AlphaFoldDB" id="A0A6L2ZMP9"/>
<accession>A0A6L2ZMP9</accession>
<proteinExistence type="predicted"/>
<dbReference type="RefSeq" id="WP_176487378.1">
    <property type="nucleotide sequence ID" value="NZ_BLXO01000001.1"/>
</dbReference>
<reference evidence="1 2" key="1">
    <citation type="submission" date="2020-06" db="EMBL/GenBank/DDBJ databases">
        <title>The genome sequence of Candidatus Regiella insecticola strain Tut.</title>
        <authorList>
            <person name="Nikoh N."/>
            <person name="Tsuchida T."/>
            <person name="Koga R."/>
            <person name="Oshima K."/>
            <person name="Hattori M."/>
            <person name="Fukatsu T."/>
        </authorList>
    </citation>
    <scope>NUCLEOTIDE SEQUENCE [LARGE SCALE GENOMIC DNA]</scope>
    <source>
        <strain evidence="1 2">Tut</strain>
    </source>
</reference>
<evidence type="ECO:0000313" key="1">
    <source>
        <dbReference type="EMBL" id="GFN45575.1"/>
    </source>
</evidence>
<name>A0A6L2ZMP9_9ENTR</name>
<comment type="caution">
    <text evidence="1">The sequence shown here is derived from an EMBL/GenBank/DDBJ whole genome shotgun (WGS) entry which is preliminary data.</text>
</comment>
<evidence type="ECO:0008006" key="3">
    <source>
        <dbReference type="Google" id="ProtNLM"/>
    </source>
</evidence>
<evidence type="ECO:0000313" key="2">
    <source>
        <dbReference type="Proteomes" id="UP000504714"/>
    </source>
</evidence>
<protein>
    <recommendedName>
        <fullName evidence="3">TcdA/TcdB toxin pore forming domain-containing protein</fullName>
    </recommendedName>
</protein>
<organism evidence="1 2">
    <name type="scientific">Candidatus Regiella insecticola</name>
    <dbReference type="NCBI Taxonomy" id="138073"/>
    <lineage>
        <taxon>Bacteria</taxon>
        <taxon>Pseudomonadati</taxon>
        <taxon>Pseudomonadota</taxon>
        <taxon>Gammaproteobacteria</taxon>
        <taxon>Enterobacterales</taxon>
        <taxon>Enterobacteriaceae</taxon>
        <taxon>aphid secondary symbionts</taxon>
        <taxon>Candidatus Regiella</taxon>
    </lineage>
</organism>
<gene>
    <name evidence="1" type="ORF">RINTU1_08080</name>
</gene>
<dbReference type="EMBL" id="BLXO01000001">
    <property type="protein sequence ID" value="GFN45575.1"/>
    <property type="molecule type" value="Genomic_DNA"/>
</dbReference>